<dbReference type="InterPro" id="IPR032710">
    <property type="entry name" value="NTF2-like_dom_sf"/>
</dbReference>
<accession>A0A1V6S9C7</accession>
<reference evidence="3" key="1">
    <citation type="journal article" date="2017" name="Nat. Microbiol.">
        <title>Global analysis of biosynthetic gene clusters reveals vast potential of secondary metabolite production in Penicillium species.</title>
        <authorList>
            <person name="Nielsen J.C."/>
            <person name="Grijseels S."/>
            <person name="Prigent S."/>
            <person name="Ji B."/>
            <person name="Dainat J."/>
            <person name="Nielsen K.F."/>
            <person name="Frisvad J.C."/>
            <person name="Workman M."/>
            <person name="Nielsen J."/>
        </authorList>
    </citation>
    <scope>NUCLEOTIDE SEQUENCE [LARGE SCALE GENOMIC DNA]</scope>
    <source>
        <strain evidence="3">IBT 29486</strain>
    </source>
</reference>
<gene>
    <name evidence="2" type="ORF">PENVUL_c004G03638</name>
</gene>
<proteinExistence type="predicted"/>
<evidence type="ECO:0000259" key="1">
    <source>
        <dbReference type="Pfam" id="PF13577"/>
    </source>
</evidence>
<dbReference type="Gene3D" id="3.10.450.50">
    <property type="match status" value="1"/>
</dbReference>
<dbReference type="InterPro" id="IPR037401">
    <property type="entry name" value="SnoaL-like"/>
</dbReference>
<dbReference type="EMBL" id="MDYP01000004">
    <property type="protein sequence ID" value="OQE10213.1"/>
    <property type="molecule type" value="Genomic_DNA"/>
</dbReference>
<dbReference type="STRING" id="29845.A0A1V6S9C7"/>
<dbReference type="OrthoDB" id="2148716at2759"/>
<dbReference type="SUPFAM" id="SSF54427">
    <property type="entry name" value="NTF2-like"/>
    <property type="match status" value="1"/>
</dbReference>
<name>A0A1V6S9C7_9EURO</name>
<sequence length="172" mass="19607">MADAAMAAYDRTMALPAVLTPALDTREAIADSLHRFMLGMDTNDAELFDSAFTEDVKWDLFGRQMNSLEEVHIECFDKTIIKLDTTHYVTSVRINVAESGTEASLSCLYNAKHYRLGTGVDPKAPWFWTGGTYYLEMVKVESEGLWKIKFYKMRKMWIEGDFEVMGHGPKKD</sequence>
<evidence type="ECO:0000313" key="2">
    <source>
        <dbReference type="EMBL" id="OQE10213.1"/>
    </source>
</evidence>
<dbReference type="AlphaFoldDB" id="A0A1V6S9C7"/>
<dbReference type="Pfam" id="PF13577">
    <property type="entry name" value="SnoaL_4"/>
    <property type="match status" value="1"/>
</dbReference>
<feature type="domain" description="SnoaL-like" evidence="1">
    <location>
        <begin position="22"/>
        <end position="150"/>
    </location>
</feature>
<evidence type="ECO:0000313" key="3">
    <source>
        <dbReference type="Proteomes" id="UP000191518"/>
    </source>
</evidence>
<organism evidence="2 3">
    <name type="scientific">Penicillium vulpinum</name>
    <dbReference type="NCBI Taxonomy" id="29845"/>
    <lineage>
        <taxon>Eukaryota</taxon>
        <taxon>Fungi</taxon>
        <taxon>Dikarya</taxon>
        <taxon>Ascomycota</taxon>
        <taxon>Pezizomycotina</taxon>
        <taxon>Eurotiomycetes</taxon>
        <taxon>Eurotiomycetidae</taxon>
        <taxon>Eurotiales</taxon>
        <taxon>Aspergillaceae</taxon>
        <taxon>Penicillium</taxon>
    </lineage>
</organism>
<protein>
    <recommendedName>
        <fullName evidence="1">SnoaL-like domain-containing protein</fullName>
    </recommendedName>
</protein>
<keyword evidence="3" id="KW-1185">Reference proteome</keyword>
<dbReference type="Proteomes" id="UP000191518">
    <property type="component" value="Unassembled WGS sequence"/>
</dbReference>
<comment type="caution">
    <text evidence="2">The sequence shown here is derived from an EMBL/GenBank/DDBJ whole genome shotgun (WGS) entry which is preliminary data.</text>
</comment>